<comment type="caution">
    <text evidence="2">The sequence shown here is derived from an EMBL/GenBank/DDBJ whole genome shotgun (WGS) entry which is preliminary data.</text>
</comment>
<feature type="compositionally biased region" description="Basic and acidic residues" evidence="1">
    <location>
        <begin position="145"/>
        <end position="167"/>
    </location>
</feature>
<accession>A0A1D1VSC2</accession>
<evidence type="ECO:0000313" key="2">
    <source>
        <dbReference type="EMBL" id="GAV03766.1"/>
    </source>
</evidence>
<keyword evidence="3" id="KW-1185">Reference proteome</keyword>
<feature type="region of interest" description="Disordered" evidence="1">
    <location>
        <begin position="144"/>
        <end position="170"/>
    </location>
</feature>
<evidence type="ECO:0000256" key="1">
    <source>
        <dbReference type="SAM" id="MobiDB-lite"/>
    </source>
</evidence>
<dbReference type="EMBL" id="BDGG01000010">
    <property type="protein sequence ID" value="GAV03766.1"/>
    <property type="molecule type" value="Genomic_DNA"/>
</dbReference>
<evidence type="ECO:0000313" key="3">
    <source>
        <dbReference type="Proteomes" id="UP000186922"/>
    </source>
</evidence>
<gene>
    <name evidence="2" type="primary">RvY_14146-1</name>
    <name evidence="2" type="synonym">RvY_14146.1</name>
    <name evidence="2" type="ORF">RvY_14146</name>
</gene>
<organism evidence="2 3">
    <name type="scientific">Ramazzottius varieornatus</name>
    <name type="common">Water bear</name>
    <name type="synonym">Tardigrade</name>
    <dbReference type="NCBI Taxonomy" id="947166"/>
    <lineage>
        <taxon>Eukaryota</taxon>
        <taxon>Metazoa</taxon>
        <taxon>Ecdysozoa</taxon>
        <taxon>Tardigrada</taxon>
        <taxon>Eutardigrada</taxon>
        <taxon>Parachela</taxon>
        <taxon>Hypsibioidea</taxon>
        <taxon>Ramazzottiidae</taxon>
        <taxon>Ramazzottius</taxon>
    </lineage>
</organism>
<dbReference type="Proteomes" id="UP000186922">
    <property type="component" value="Unassembled WGS sequence"/>
</dbReference>
<sequence>MNRNCLEFNNFEKQNVRRAGLWLSVSTAVAMFVLENSDVYGTARGAAARAFCLFFNNLNDRQSSVSVENHYQNRRAVTQVNGQLKESQTNFLEEYVNKISKDERLPDLVLVQWMMNIKSHLSISQNLFSEEFDHYATQTMNQGTLERKNGGDHPNTFDDQYRQDSDPKGANIEEQEHITFVSYLDILKERRKQRVKSFPEEEYEWTEEPVRKEDLDEVDLACVYHHLGAPSIQKQLNCFTCAECRPAYFHTRQADGDISIPVDLLRPSRITYLKDSGNLFYGTEELYEHFIKLESIFRQHVDKSIQFKNPRKIY</sequence>
<protein>
    <submittedName>
        <fullName evidence="2">Uncharacterized protein</fullName>
    </submittedName>
</protein>
<dbReference type="AlphaFoldDB" id="A0A1D1VSC2"/>
<proteinExistence type="predicted"/>
<name>A0A1D1VSC2_RAMVA</name>
<reference evidence="2 3" key="1">
    <citation type="journal article" date="2016" name="Nat. Commun.">
        <title>Extremotolerant tardigrade genome and improved radiotolerance of human cultured cells by tardigrade-unique protein.</title>
        <authorList>
            <person name="Hashimoto T."/>
            <person name="Horikawa D.D."/>
            <person name="Saito Y."/>
            <person name="Kuwahara H."/>
            <person name="Kozuka-Hata H."/>
            <person name="Shin-I T."/>
            <person name="Minakuchi Y."/>
            <person name="Ohishi K."/>
            <person name="Motoyama A."/>
            <person name="Aizu T."/>
            <person name="Enomoto A."/>
            <person name="Kondo K."/>
            <person name="Tanaka S."/>
            <person name="Hara Y."/>
            <person name="Koshikawa S."/>
            <person name="Sagara H."/>
            <person name="Miura T."/>
            <person name="Yokobori S."/>
            <person name="Miyagawa K."/>
            <person name="Suzuki Y."/>
            <person name="Kubo T."/>
            <person name="Oyama M."/>
            <person name="Kohara Y."/>
            <person name="Fujiyama A."/>
            <person name="Arakawa K."/>
            <person name="Katayama T."/>
            <person name="Toyoda A."/>
            <person name="Kunieda T."/>
        </authorList>
    </citation>
    <scope>NUCLEOTIDE SEQUENCE [LARGE SCALE GENOMIC DNA]</scope>
    <source>
        <strain evidence="2 3">YOKOZUNA-1</strain>
    </source>
</reference>